<sequence>MNVNDSKAAALLNAAQRSTQPERQTSSGSISNNQSEVTSKPPTIYQVPKINTPGNMEEAAKLLQRELTSIAQSQSIIVTIWEEYLAQRKELTHLVRQVDEMQTALRWNGIEL</sequence>
<evidence type="ECO:0000256" key="1">
    <source>
        <dbReference type="SAM" id="MobiDB-lite"/>
    </source>
</evidence>
<reference evidence="2 3" key="1">
    <citation type="submission" date="2020-11" db="EMBL/GenBank/DDBJ databases">
        <title>Identification of Lelliottia nimipressuralis from Wound Infection by Whole Genome-Based Bacterial Identification.</title>
        <authorList>
            <person name="Navarathna D.H."/>
            <person name="Choi H."/>
            <person name="Jinadatha C."/>
            <person name="Chatterjee P."/>
            <person name="Hwang M."/>
        </authorList>
    </citation>
    <scope>NUCLEOTIDE SEQUENCE [LARGE SCALE GENOMIC DNA]</scope>
    <source>
        <strain evidence="2 3">DN2020</strain>
    </source>
</reference>
<gene>
    <name evidence="2" type="ORF">ISP11_23385</name>
</gene>
<name>A0ABD4KFZ7_9ENTR</name>
<proteinExistence type="predicted"/>
<feature type="region of interest" description="Disordered" evidence="1">
    <location>
        <begin position="1"/>
        <end position="50"/>
    </location>
</feature>
<protein>
    <submittedName>
        <fullName evidence="2">Uncharacterized protein</fullName>
    </submittedName>
</protein>
<evidence type="ECO:0000313" key="3">
    <source>
        <dbReference type="Proteomes" id="UP000628560"/>
    </source>
</evidence>
<dbReference type="AlphaFoldDB" id="A0ABD4KFZ7"/>
<comment type="caution">
    <text evidence="2">The sequence shown here is derived from an EMBL/GenBank/DDBJ whole genome shotgun (WGS) entry which is preliminary data.</text>
</comment>
<evidence type="ECO:0000313" key="2">
    <source>
        <dbReference type="EMBL" id="MBF4180801.1"/>
    </source>
</evidence>
<dbReference type="Proteomes" id="UP000628560">
    <property type="component" value="Unassembled WGS sequence"/>
</dbReference>
<feature type="compositionally biased region" description="Polar residues" evidence="1">
    <location>
        <begin position="15"/>
        <end position="41"/>
    </location>
</feature>
<organism evidence="2 3">
    <name type="scientific">Lelliottia nimipressuralis</name>
    <dbReference type="NCBI Taxonomy" id="69220"/>
    <lineage>
        <taxon>Bacteria</taxon>
        <taxon>Pseudomonadati</taxon>
        <taxon>Pseudomonadota</taxon>
        <taxon>Gammaproteobacteria</taxon>
        <taxon>Enterobacterales</taxon>
        <taxon>Enterobacteriaceae</taxon>
        <taxon>Lelliottia</taxon>
    </lineage>
</organism>
<accession>A0ABD4KFZ7</accession>
<dbReference type="RefSeq" id="WP_194514517.1">
    <property type="nucleotide sequence ID" value="NZ_JADIXP010000037.1"/>
</dbReference>
<dbReference type="EMBL" id="JADIXP010000037">
    <property type="protein sequence ID" value="MBF4180801.1"/>
    <property type="molecule type" value="Genomic_DNA"/>
</dbReference>